<dbReference type="CDD" id="cd12833">
    <property type="entry name" value="ZntB-like_1"/>
    <property type="match status" value="1"/>
</dbReference>
<dbReference type="GO" id="GO:0015087">
    <property type="term" value="F:cobalt ion transmembrane transporter activity"/>
    <property type="evidence" value="ECO:0007669"/>
    <property type="project" value="TreeGrafter"/>
</dbReference>
<dbReference type="Gene3D" id="3.30.460.20">
    <property type="entry name" value="CorA soluble domain-like"/>
    <property type="match status" value="1"/>
</dbReference>
<dbReference type="GO" id="GO:0015095">
    <property type="term" value="F:magnesium ion transmembrane transporter activity"/>
    <property type="evidence" value="ECO:0007669"/>
    <property type="project" value="TreeGrafter"/>
</dbReference>
<dbReference type="STRING" id="1238182.C882_0234"/>
<gene>
    <name evidence="12" type="ORF">C882_0234</name>
</gene>
<evidence type="ECO:0000256" key="7">
    <source>
        <dbReference type="ARBA" id="ARBA00022833"/>
    </source>
</evidence>
<dbReference type="OrthoDB" id="9803484at2"/>
<dbReference type="SUPFAM" id="SSF143865">
    <property type="entry name" value="CorA soluble domain-like"/>
    <property type="match status" value="1"/>
</dbReference>
<evidence type="ECO:0000313" key="12">
    <source>
        <dbReference type="EMBL" id="EKV29804.1"/>
    </source>
</evidence>
<evidence type="ECO:0000256" key="1">
    <source>
        <dbReference type="ARBA" id="ARBA00004651"/>
    </source>
</evidence>
<accession>K9GYG1</accession>
<dbReference type="Pfam" id="PF01544">
    <property type="entry name" value="CorA"/>
    <property type="match status" value="1"/>
</dbReference>
<proteinExistence type="inferred from homology"/>
<comment type="subcellular location">
    <subcellularLocation>
        <location evidence="1">Cell membrane</location>
        <topology evidence="1">Multi-pass membrane protein</topology>
    </subcellularLocation>
</comment>
<dbReference type="GO" id="GO:0050897">
    <property type="term" value="F:cobalt ion binding"/>
    <property type="evidence" value="ECO:0007669"/>
    <property type="project" value="TreeGrafter"/>
</dbReference>
<keyword evidence="13" id="KW-1185">Reference proteome</keyword>
<dbReference type="AlphaFoldDB" id="K9GYG1"/>
<keyword evidence="10 11" id="KW-0472">Membrane</keyword>
<evidence type="ECO:0000256" key="11">
    <source>
        <dbReference type="SAM" id="Phobius"/>
    </source>
</evidence>
<evidence type="ECO:0000256" key="9">
    <source>
        <dbReference type="ARBA" id="ARBA00023065"/>
    </source>
</evidence>
<name>K9GYG1_9PROT</name>
<protein>
    <submittedName>
        <fullName evidence="12">Magnesium and cobalt transport protein CorA</fullName>
    </submittedName>
</protein>
<evidence type="ECO:0000256" key="8">
    <source>
        <dbReference type="ARBA" id="ARBA00022989"/>
    </source>
</evidence>
<dbReference type="RefSeq" id="WP_009540894.1">
    <property type="nucleotide sequence ID" value="NZ_ANHY01000011.1"/>
</dbReference>
<evidence type="ECO:0000313" key="13">
    <source>
        <dbReference type="Proteomes" id="UP000009881"/>
    </source>
</evidence>
<organism evidence="12 13">
    <name type="scientific">Caenispirillum salinarum AK4</name>
    <dbReference type="NCBI Taxonomy" id="1238182"/>
    <lineage>
        <taxon>Bacteria</taxon>
        <taxon>Pseudomonadati</taxon>
        <taxon>Pseudomonadota</taxon>
        <taxon>Alphaproteobacteria</taxon>
        <taxon>Rhodospirillales</taxon>
        <taxon>Novispirillaceae</taxon>
        <taxon>Caenispirillum</taxon>
    </lineage>
</organism>
<keyword evidence="8 11" id="KW-1133">Transmembrane helix</keyword>
<dbReference type="eggNOG" id="COG0598">
    <property type="taxonomic scope" value="Bacteria"/>
</dbReference>
<dbReference type="EMBL" id="ANHY01000011">
    <property type="protein sequence ID" value="EKV29804.1"/>
    <property type="molecule type" value="Genomic_DNA"/>
</dbReference>
<evidence type="ECO:0000256" key="3">
    <source>
        <dbReference type="ARBA" id="ARBA00022448"/>
    </source>
</evidence>
<keyword evidence="7" id="KW-0862">Zinc</keyword>
<evidence type="ECO:0000256" key="4">
    <source>
        <dbReference type="ARBA" id="ARBA00022475"/>
    </source>
</evidence>
<evidence type="ECO:0000256" key="5">
    <source>
        <dbReference type="ARBA" id="ARBA00022519"/>
    </source>
</evidence>
<keyword evidence="9" id="KW-0406">Ion transport</keyword>
<dbReference type="GO" id="GO:0000287">
    <property type="term" value="F:magnesium ion binding"/>
    <property type="evidence" value="ECO:0007669"/>
    <property type="project" value="TreeGrafter"/>
</dbReference>
<keyword evidence="4" id="KW-1003">Cell membrane</keyword>
<dbReference type="InterPro" id="IPR045863">
    <property type="entry name" value="CorA_TM1_TM2"/>
</dbReference>
<keyword evidence="3" id="KW-0813">Transport</keyword>
<keyword evidence="5" id="KW-0997">Cell inner membrane</keyword>
<dbReference type="Gene3D" id="1.20.58.340">
    <property type="entry name" value="Magnesium transport protein CorA, transmembrane region"/>
    <property type="match status" value="2"/>
</dbReference>
<feature type="transmembrane region" description="Helical" evidence="11">
    <location>
        <begin position="266"/>
        <end position="288"/>
    </location>
</feature>
<dbReference type="PANTHER" id="PTHR46494">
    <property type="entry name" value="CORA FAMILY METAL ION TRANSPORTER (EUROFUNG)"/>
    <property type="match status" value="1"/>
</dbReference>
<dbReference type="InterPro" id="IPR045861">
    <property type="entry name" value="CorA_cytoplasmic_dom"/>
</dbReference>
<reference evidence="12 13" key="1">
    <citation type="journal article" date="2013" name="Genome Announc.">
        <title>Draft Genome Sequence of an Alphaproteobacterium, Caenispirillum salinarum AK4(T), Isolated from a Solar Saltern.</title>
        <authorList>
            <person name="Khatri I."/>
            <person name="Singh A."/>
            <person name="Korpole S."/>
            <person name="Pinnaka A.K."/>
            <person name="Subramanian S."/>
        </authorList>
    </citation>
    <scope>NUCLEOTIDE SEQUENCE [LARGE SCALE GENOMIC DNA]</scope>
    <source>
        <strain evidence="12 13">AK4</strain>
    </source>
</reference>
<feature type="transmembrane region" description="Helical" evidence="11">
    <location>
        <begin position="300"/>
        <end position="320"/>
    </location>
</feature>
<comment type="caution">
    <text evidence="12">The sequence shown here is derived from an EMBL/GenBank/DDBJ whole genome shotgun (WGS) entry which is preliminary data.</text>
</comment>
<dbReference type="GO" id="GO:0005886">
    <property type="term" value="C:plasma membrane"/>
    <property type="evidence" value="ECO:0007669"/>
    <property type="project" value="UniProtKB-SubCell"/>
</dbReference>
<dbReference type="Proteomes" id="UP000009881">
    <property type="component" value="Unassembled WGS sequence"/>
</dbReference>
<dbReference type="InterPro" id="IPR002523">
    <property type="entry name" value="MgTranspt_CorA/ZnTranspt_ZntB"/>
</dbReference>
<dbReference type="SUPFAM" id="SSF144083">
    <property type="entry name" value="Magnesium transport protein CorA, transmembrane region"/>
    <property type="match status" value="1"/>
</dbReference>
<evidence type="ECO:0000256" key="6">
    <source>
        <dbReference type="ARBA" id="ARBA00022692"/>
    </source>
</evidence>
<dbReference type="PANTHER" id="PTHR46494:SF3">
    <property type="entry name" value="ZINC TRANSPORT PROTEIN ZNTB"/>
    <property type="match status" value="1"/>
</dbReference>
<keyword evidence="6 11" id="KW-0812">Transmembrane</keyword>
<evidence type="ECO:0000256" key="2">
    <source>
        <dbReference type="ARBA" id="ARBA00009765"/>
    </source>
</evidence>
<sequence>MTDVQHALIHAWTLSGDGGGRRLEAADLARALHDRAAPLWLHLDRSAPGLAAWLTEVAAVPEAAVRALLAEDTRPRFEPWGEAALVNLRGVNLNPGASPEDMLSLRLWVTDSLVISFRRYPIMAVRDMDARLESGHGPCGVGQFVAMVAEGLTARMAPFLSTIDDEIEALEDLLEAREQADGFTSLRPTRRRAGILRRFLSPQQSAVARIAETPAGWLTDTDRISLRQTADDVLRFVEDLDSVRERATFLMDALDQQQAERTNRTMYLLTVVAGIFLPLGFLTGLLGINVGGMPGTDSDAAFWIVCGLLTVVVMLEVLIFRRKRWI</sequence>
<evidence type="ECO:0000256" key="10">
    <source>
        <dbReference type="ARBA" id="ARBA00023136"/>
    </source>
</evidence>
<comment type="similarity">
    <text evidence="2">Belongs to the CorA metal ion transporter (MIT) (TC 1.A.35) family.</text>
</comment>